<protein>
    <recommendedName>
        <fullName evidence="1">Aminoglycoside phosphotransferase domain-containing protein</fullName>
    </recommendedName>
</protein>
<dbReference type="InterPro" id="IPR011009">
    <property type="entry name" value="Kinase-like_dom_sf"/>
</dbReference>
<dbReference type="PANTHER" id="PTHR21310:SF39">
    <property type="entry name" value="AMINOGLYCOSIDE PHOSPHOTRANSFERASE DOMAIN-CONTAINING PROTEIN"/>
    <property type="match status" value="1"/>
</dbReference>
<dbReference type="STRING" id="50376.A0A517LQU4"/>
<dbReference type="Proteomes" id="UP000316270">
    <property type="component" value="Chromosome 19"/>
</dbReference>
<dbReference type="Gene3D" id="3.90.1200.10">
    <property type="match status" value="1"/>
</dbReference>
<name>A0A517LQU4_9PEZI</name>
<evidence type="ECO:0000259" key="1">
    <source>
        <dbReference type="Pfam" id="PF01636"/>
    </source>
</evidence>
<evidence type="ECO:0000313" key="3">
    <source>
        <dbReference type="Proteomes" id="UP000316270"/>
    </source>
</evidence>
<keyword evidence="3" id="KW-1185">Reference proteome</keyword>
<dbReference type="AlphaFoldDB" id="A0A517LQU4"/>
<accession>A0A517LQU4</accession>
<reference evidence="2 3" key="1">
    <citation type="submission" date="2019-07" db="EMBL/GenBank/DDBJ databases">
        <title>Finished genome of Venturia effusa.</title>
        <authorList>
            <person name="Young C.A."/>
            <person name="Cox M.P."/>
            <person name="Ganley A.R.D."/>
            <person name="David W.J."/>
        </authorList>
    </citation>
    <scope>NUCLEOTIDE SEQUENCE [LARGE SCALE GENOMIC DNA]</scope>
    <source>
        <strain evidence="3">albino</strain>
    </source>
</reference>
<dbReference type="OrthoDB" id="3250044at2759"/>
<gene>
    <name evidence="2" type="ORF">FKW77_001941</name>
</gene>
<dbReference type="EMBL" id="CP042203">
    <property type="protein sequence ID" value="QDS77976.1"/>
    <property type="molecule type" value="Genomic_DNA"/>
</dbReference>
<sequence length="293" mass="32763">MAYDLNYDTASIEQLVDFCRTSTHRALPGSPHVIRLSQTTVVKFGTEVRKEEADNQSVAFRLLNPHIVRVPRVLGFHTRQTQYGTQEGYLIMEYIDGQVPNSDSYIELTAALIPILQQFETIQSLTPGALSGGPARGIFWDDDFPQFSSRVDFDAWINRRLTNEEALALENTPLSICHMDLAPRNILKLPDSSICLLDWANAGFYPQVFEAAMLQLQPAVEEERTFYEGLSKAMVADAAQLSTPTNISNRPPPLVQITRCKRKKKRSKSHAATVRKSALNWSKAAVEALQGIA</sequence>
<feature type="domain" description="Aminoglycoside phosphotransferase" evidence="1">
    <location>
        <begin position="39"/>
        <end position="217"/>
    </location>
</feature>
<dbReference type="PANTHER" id="PTHR21310">
    <property type="entry name" value="AMINOGLYCOSIDE PHOSPHOTRANSFERASE-RELATED-RELATED"/>
    <property type="match status" value="1"/>
</dbReference>
<evidence type="ECO:0000313" key="2">
    <source>
        <dbReference type="EMBL" id="QDS77976.1"/>
    </source>
</evidence>
<dbReference type="InterPro" id="IPR002575">
    <property type="entry name" value="Aminoglycoside_PTrfase"/>
</dbReference>
<organism evidence="2 3">
    <name type="scientific">Venturia effusa</name>
    <dbReference type="NCBI Taxonomy" id="50376"/>
    <lineage>
        <taxon>Eukaryota</taxon>
        <taxon>Fungi</taxon>
        <taxon>Dikarya</taxon>
        <taxon>Ascomycota</taxon>
        <taxon>Pezizomycotina</taxon>
        <taxon>Dothideomycetes</taxon>
        <taxon>Pleosporomycetidae</taxon>
        <taxon>Venturiales</taxon>
        <taxon>Venturiaceae</taxon>
        <taxon>Venturia</taxon>
    </lineage>
</organism>
<dbReference type="Pfam" id="PF01636">
    <property type="entry name" value="APH"/>
    <property type="match status" value="1"/>
</dbReference>
<dbReference type="InterPro" id="IPR051678">
    <property type="entry name" value="AGP_Transferase"/>
</dbReference>
<proteinExistence type="predicted"/>
<dbReference type="SUPFAM" id="SSF56112">
    <property type="entry name" value="Protein kinase-like (PK-like)"/>
    <property type="match status" value="1"/>
</dbReference>